<dbReference type="PANTHER" id="PTHR38106:SF1">
    <property type="entry name" value="RNA CHAPERONE PROQ"/>
    <property type="match status" value="1"/>
</dbReference>
<keyword evidence="7" id="KW-1185">Reference proteome</keyword>
<evidence type="ECO:0000256" key="3">
    <source>
        <dbReference type="ARBA" id="ARBA00023186"/>
    </source>
</evidence>
<dbReference type="GO" id="GO:0010608">
    <property type="term" value="P:post-transcriptional regulation of gene expression"/>
    <property type="evidence" value="ECO:0007669"/>
    <property type="project" value="InterPro"/>
</dbReference>
<feature type="region of interest" description="Disordered" evidence="4">
    <location>
        <begin position="168"/>
        <end position="201"/>
    </location>
</feature>
<dbReference type="GO" id="GO:0034057">
    <property type="term" value="F:RNA strand-exchange activity"/>
    <property type="evidence" value="ECO:0007669"/>
    <property type="project" value="InterPro"/>
</dbReference>
<dbReference type="Proteomes" id="UP000613266">
    <property type="component" value="Unassembled WGS sequence"/>
</dbReference>
<dbReference type="EMBL" id="JAEDAK010000023">
    <property type="protein sequence ID" value="MBH9579496.1"/>
    <property type="molecule type" value="Genomic_DNA"/>
</dbReference>
<keyword evidence="1" id="KW-0963">Cytoplasm</keyword>
<evidence type="ECO:0000313" key="7">
    <source>
        <dbReference type="Proteomes" id="UP000613266"/>
    </source>
</evidence>
<accession>A0A931NIM3</accession>
<feature type="compositionally biased region" description="Polar residues" evidence="4">
    <location>
        <begin position="171"/>
        <end position="180"/>
    </location>
</feature>
<keyword evidence="3" id="KW-0143">Chaperone</keyword>
<organism evidence="6 7">
    <name type="scientific">Inhella proteolytica</name>
    <dbReference type="NCBI Taxonomy" id="2795029"/>
    <lineage>
        <taxon>Bacteria</taxon>
        <taxon>Pseudomonadati</taxon>
        <taxon>Pseudomonadota</taxon>
        <taxon>Betaproteobacteria</taxon>
        <taxon>Burkholderiales</taxon>
        <taxon>Sphaerotilaceae</taxon>
        <taxon>Inhella</taxon>
    </lineage>
</organism>
<dbReference type="PANTHER" id="PTHR38106">
    <property type="entry name" value="RNA CHAPERONE PROQ"/>
    <property type="match status" value="1"/>
</dbReference>
<dbReference type="GO" id="GO:0005829">
    <property type="term" value="C:cytosol"/>
    <property type="evidence" value="ECO:0007669"/>
    <property type="project" value="TreeGrafter"/>
</dbReference>
<reference evidence="6" key="1">
    <citation type="submission" date="2020-12" db="EMBL/GenBank/DDBJ databases">
        <title>The genome sequence of Inhella sp. 1Y17.</title>
        <authorList>
            <person name="Liu Y."/>
        </authorList>
    </citation>
    <scope>NUCLEOTIDE SEQUENCE</scope>
    <source>
        <strain evidence="6">1Y17</strain>
    </source>
</reference>
<proteinExistence type="predicted"/>
<gene>
    <name evidence="6" type="ORF">I7X39_21570</name>
</gene>
<dbReference type="AlphaFoldDB" id="A0A931NIM3"/>
<keyword evidence="2" id="KW-0694">RNA-binding</keyword>
<dbReference type="SUPFAM" id="SSF48657">
    <property type="entry name" value="FinO-like"/>
    <property type="match status" value="1"/>
</dbReference>
<protein>
    <submittedName>
        <fullName evidence="6">ProQ/FinO family protein</fullName>
    </submittedName>
</protein>
<evidence type="ECO:0000259" key="5">
    <source>
        <dbReference type="SMART" id="SM00945"/>
    </source>
</evidence>
<dbReference type="RefSeq" id="WP_198113442.1">
    <property type="nucleotide sequence ID" value="NZ_JAEDAK010000023.1"/>
</dbReference>
<dbReference type="Gene3D" id="1.10.1710.10">
    <property type="entry name" value="ProQ/FinO domain"/>
    <property type="match status" value="1"/>
</dbReference>
<comment type="caution">
    <text evidence="6">The sequence shown here is derived from an EMBL/GenBank/DDBJ whole genome shotgun (WGS) entry which is preliminary data.</text>
</comment>
<dbReference type="InterPro" id="IPR016103">
    <property type="entry name" value="ProQ/FinO"/>
</dbReference>
<evidence type="ECO:0000256" key="2">
    <source>
        <dbReference type="ARBA" id="ARBA00022884"/>
    </source>
</evidence>
<feature type="compositionally biased region" description="Basic and acidic residues" evidence="4">
    <location>
        <begin position="183"/>
        <end position="193"/>
    </location>
</feature>
<name>A0A931NIM3_9BURK</name>
<feature type="domain" description="ProQ/FinO" evidence="5">
    <location>
        <begin position="8"/>
        <end position="126"/>
    </location>
</feature>
<evidence type="ECO:0000256" key="1">
    <source>
        <dbReference type="ARBA" id="ARBA00022490"/>
    </source>
</evidence>
<evidence type="ECO:0000313" key="6">
    <source>
        <dbReference type="EMBL" id="MBH9579496.1"/>
    </source>
</evidence>
<evidence type="ECO:0000256" key="4">
    <source>
        <dbReference type="SAM" id="MobiDB-lite"/>
    </source>
</evidence>
<sequence>MTDSPGSGSQPLAHAAVVKDGAAAGVLLKQLFPALFSSAIKPLKLRIQADIALRAPGRFTRSALTTFLRRYTATTAYLAAMTRATHRFDLDGQPVAELSIEHKTAAREALAERKARLRARDAEVEAARRWRAEFLRDWSSTNLSRANFCALKGIAEEALEPILEQAKTEASALQKTNTQLARPVREREREKRPAAPHSKPR</sequence>
<dbReference type="SMART" id="SM00945">
    <property type="entry name" value="ProQ"/>
    <property type="match status" value="1"/>
</dbReference>
<dbReference type="Pfam" id="PF04352">
    <property type="entry name" value="ProQ"/>
    <property type="match status" value="1"/>
</dbReference>
<dbReference type="InterPro" id="IPR036442">
    <property type="entry name" value="ProQ/FinO_sf"/>
</dbReference>
<dbReference type="GO" id="GO:0033592">
    <property type="term" value="F:RNA strand annealing activity"/>
    <property type="evidence" value="ECO:0007669"/>
    <property type="project" value="InterPro"/>
</dbReference>
<dbReference type="InterPro" id="IPR023529">
    <property type="entry name" value="ProQ"/>
</dbReference>